<evidence type="ECO:0000256" key="2">
    <source>
        <dbReference type="ARBA" id="ARBA00006432"/>
    </source>
</evidence>
<dbReference type="InterPro" id="IPR036736">
    <property type="entry name" value="ACP-like_sf"/>
</dbReference>
<feature type="domain" description="Carrier" evidence="5">
    <location>
        <begin position="515"/>
        <end position="590"/>
    </location>
</feature>
<reference evidence="6 7" key="1">
    <citation type="journal article" date="2015" name="Genome Announc.">
        <title>Draft Genome Sequence of the Terrestrial Cyanobacterium Scytonema millei VB511283, Isolated from Eastern India.</title>
        <authorList>
            <person name="Sen D."/>
            <person name="Chandrababunaidu M.M."/>
            <person name="Singh D."/>
            <person name="Sanghi N."/>
            <person name="Ghorai A."/>
            <person name="Mishra G.P."/>
            <person name="Madduluri M."/>
            <person name="Adhikary S.P."/>
            <person name="Tripathy S."/>
        </authorList>
    </citation>
    <scope>NUCLEOTIDE SEQUENCE [LARGE SCALE GENOMIC DNA]</scope>
    <source>
        <strain evidence="6 7">VB511283</strain>
    </source>
</reference>
<dbReference type="Pfam" id="PF00501">
    <property type="entry name" value="AMP-binding"/>
    <property type="match status" value="1"/>
</dbReference>
<dbReference type="PROSITE" id="PS50075">
    <property type="entry name" value="CARRIER"/>
    <property type="match status" value="1"/>
</dbReference>
<accession>A0A9X5E5G6</accession>
<dbReference type="Gene3D" id="3.40.50.980">
    <property type="match status" value="2"/>
</dbReference>
<evidence type="ECO:0000313" key="6">
    <source>
        <dbReference type="EMBL" id="NHC34362.1"/>
    </source>
</evidence>
<evidence type="ECO:0000256" key="4">
    <source>
        <dbReference type="ARBA" id="ARBA00022553"/>
    </source>
</evidence>
<dbReference type="SUPFAM" id="SSF56801">
    <property type="entry name" value="Acetyl-CoA synthetase-like"/>
    <property type="match status" value="1"/>
</dbReference>
<dbReference type="PROSITE" id="PS00455">
    <property type="entry name" value="AMP_BINDING"/>
    <property type="match status" value="1"/>
</dbReference>
<dbReference type="FunFam" id="1.10.1200.10:FF:000005">
    <property type="entry name" value="Nonribosomal peptide synthetase 1"/>
    <property type="match status" value="1"/>
</dbReference>
<keyword evidence="3" id="KW-0596">Phosphopantetheine</keyword>
<dbReference type="InterPro" id="IPR000873">
    <property type="entry name" value="AMP-dep_synth/lig_dom"/>
</dbReference>
<dbReference type="Pfam" id="PF07993">
    <property type="entry name" value="NAD_binding_4"/>
    <property type="match status" value="1"/>
</dbReference>
<dbReference type="FunFam" id="3.30.300.30:FF:000010">
    <property type="entry name" value="Enterobactin synthetase component F"/>
    <property type="match status" value="1"/>
</dbReference>
<sequence length="1001" mass="111389">MQNQTQINSIHQLVELQVSKTPDAVAVVFEDQHLTYRELNERANQLAHYLQTLGVKPEVLVGICVDRSLEMIVGLLGILKAGGAYVPLDPSYPQERLSFIIQDTQLPVLLTQHRLREIVPTHQVQIICIDNWQAIAGQPADDPSREVQPQNLAYVIYTSGSTGQPKGVAIEHRNTIAFINWAEEFFTTEQLAGVLASTSLCFDLSIFEIFVTLSCGGKVIVAQNALHLPNLPAANEVTLINTVPSAIAELFRMKGIPTSVQTVNLAGEPLQSTLVQQLYQLDHIQQVFNLYGPTEDTTYSTVALMEKGTSEIPSIGRPISQTQIYLLDAHLNPVLTGAEGELYISGAGLARGYLNRPELTSEKFISNPFSQQPEQARLYKTGDLAAYMPNGELKVFGRIDHQVKIRGFRVELGEIEALLNKSLGIQQAVVVARDDNMGNKRLVAYIVPKSSTKVALQQVTARILRSLLKQKLPEYMVPSAFVQLDELPLTLNGKIDRRALPVPQWTRMEAGAYVAPHSPVEIQLAEIWNRLLEVEQIGTYDSFYELGGNSLLAIQLVYQTNEAFQIELLLSKFLENPTIAGLAQTIDALRGAEISTNKTNNLTVEVELDPTIYPENTLVEPVLELFLTGATGFLGAFLLAELLEQSRSDVYCLVRASSIEEGKARLHNTLKRYQLWNEDFSARIVPILGDLSQPSLGIEAGQFLRLAEKIDIIYHCGAWVNMIYPYSALAASNVIGTQEVLRLASQTKIKPVHFISTVDVFSTANEAEIRVVGERDATGPFSSLYNGYAQSKYIAEKLVMTAHSRGLPVSIYRPSNIMGHSQTGICQNNGFVARMVKGCIQMGIAPELKAVLNLVPVDFVSQSIYHLSRRQSSFGKAFQVVNPVSLEWEQLVNWINRQGYPLEIVAYETWYSQLLKQRQNRTSENALTPLTALFVNQQFIQQSLGSFYFELEDSLDKLAVNSIVCPPVNDDLLNSYFSYFTKCGFLNPSYSESQMRDLVLQ</sequence>
<dbReference type="Gene3D" id="1.10.1200.10">
    <property type="entry name" value="ACP-like"/>
    <property type="match status" value="1"/>
</dbReference>
<dbReference type="CDD" id="cd12115">
    <property type="entry name" value="A_NRPS_Sfm_like"/>
    <property type="match status" value="1"/>
</dbReference>
<dbReference type="PANTHER" id="PTHR44845">
    <property type="entry name" value="CARRIER DOMAIN-CONTAINING PROTEIN"/>
    <property type="match status" value="1"/>
</dbReference>
<proteinExistence type="inferred from homology"/>
<dbReference type="Proteomes" id="UP000031532">
    <property type="component" value="Unassembled WGS sequence"/>
</dbReference>
<dbReference type="PANTHER" id="PTHR44845:SF6">
    <property type="entry name" value="BETA-ALANINE-ACTIVATING ENZYME"/>
    <property type="match status" value="1"/>
</dbReference>
<dbReference type="Pfam" id="PF13193">
    <property type="entry name" value="AMP-binding_C"/>
    <property type="match status" value="1"/>
</dbReference>
<dbReference type="OrthoDB" id="473401at2"/>
<dbReference type="InterPro" id="IPR013120">
    <property type="entry name" value="FAR_NAD-bd"/>
</dbReference>
<evidence type="ECO:0000259" key="5">
    <source>
        <dbReference type="PROSITE" id="PS50075"/>
    </source>
</evidence>
<comment type="similarity">
    <text evidence="2">Belongs to the ATP-dependent AMP-binding enzyme family.</text>
</comment>
<dbReference type="Gene3D" id="3.40.50.720">
    <property type="entry name" value="NAD(P)-binding Rossmann-like Domain"/>
    <property type="match status" value="1"/>
</dbReference>
<dbReference type="EMBL" id="JTJC03000001">
    <property type="protein sequence ID" value="NHC34362.1"/>
    <property type="molecule type" value="Genomic_DNA"/>
</dbReference>
<keyword evidence="7" id="KW-1185">Reference proteome</keyword>
<protein>
    <submittedName>
        <fullName evidence="6">Amino acid adenylation domain-containing protein</fullName>
    </submittedName>
</protein>
<dbReference type="CDD" id="cd05235">
    <property type="entry name" value="SDR_e1"/>
    <property type="match status" value="1"/>
</dbReference>
<dbReference type="InterPro" id="IPR036291">
    <property type="entry name" value="NAD(P)-bd_dom_sf"/>
</dbReference>
<dbReference type="InterPro" id="IPR010071">
    <property type="entry name" value="AA_adenyl_dom"/>
</dbReference>
<dbReference type="FunFam" id="3.40.50.12780:FF:000012">
    <property type="entry name" value="Non-ribosomal peptide synthetase"/>
    <property type="match status" value="1"/>
</dbReference>
<dbReference type="InterPro" id="IPR010080">
    <property type="entry name" value="Thioester_reductase-like_dom"/>
</dbReference>
<dbReference type="AlphaFoldDB" id="A0A9X5E5G6"/>
<gene>
    <name evidence="6" type="ORF">QH73_0006760</name>
</gene>
<dbReference type="NCBIfam" id="TIGR01746">
    <property type="entry name" value="Thioester-redct"/>
    <property type="match status" value="1"/>
</dbReference>
<comment type="cofactor">
    <cofactor evidence="1">
        <name>pantetheine 4'-phosphate</name>
        <dbReference type="ChEBI" id="CHEBI:47942"/>
    </cofactor>
</comment>
<dbReference type="GO" id="GO:0043041">
    <property type="term" value="P:amino acid activation for nonribosomal peptide biosynthetic process"/>
    <property type="evidence" value="ECO:0007669"/>
    <property type="project" value="UniProtKB-ARBA"/>
</dbReference>
<dbReference type="RefSeq" id="WP_052290061.1">
    <property type="nucleotide sequence ID" value="NZ_JTJC03000001.1"/>
</dbReference>
<organism evidence="6 7">
    <name type="scientific">Scytonema millei VB511283</name>
    <dbReference type="NCBI Taxonomy" id="1245923"/>
    <lineage>
        <taxon>Bacteria</taxon>
        <taxon>Bacillati</taxon>
        <taxon>Cyanobacteriota</taxon>
        <taxon>Cyanophyceae</taxon>
        <taxon>Nostocales</taxon>
        <taxon>Scytonemataceae</taxon>
        <taxon>Scytonema</taxon>
    </lineage>
</organism>
<dbReference type="Pfam" id="PF00550">
    <property type="entry name" value="PP-binding"/>
    <property type="match status" value="1"/>
</dbReference>
<dbReference type="Gene3D" id="2.30.38.10">
    <property type="entry name" value="Luciferase, Domain 3"/>
    <property type="match status" value="1"/>
</dbReference>
<dbReference type="InterPro" id="IPR045851">
    <property type="entry name" value="AMP-bd_C_sf"/>
</dbReference>
<evidence type="ECO:0000256" key="1">
    <source>
        <dbReference type="ARBA" id="ARBA00001957"/>
    </source>
</evidence>
<dbReference type="NCBIfam" id="TIGR01733">
    <property type="entry name" value="AA-adenyl-dom"/>
    <property type="match status" value="1"/>
</dbReference>
<dbReference type="InterPro" id="IPR009081">
    <property type="entry name" value="PP-bd_ACP"/>
</dbReference>
<dbReference type="InterPro" id="IPR020845">
    <property type="entry name" value="AMP-binding_CS"/>
</dbReference>
<dbReference type="InterPro" id="IPR025110">
    <property type="entry name" value="AMP-bd_C"/>
</dbReference>
<dbReference type="SUPFAM" id="SSF51735">
    <property type="entry name" value="NAD(P)-binding Rossmann-fold domains"/>
    <property type="match status" value="1"/>
</dbReference>
<name>A0A9X5E5G6_9CYAN</name>
<evidence type="ECO:0000256" key="3">
    <source>
        <dbReference type="ARBA" id="ARBA00022450"/>
    </source>
</evidence>
<dbReference type="Gene3D" id="3.30.300.30">
    <property type="match status" value="1"/>
</dbReference>
<dbReference type="GO" id="GO:0044550">
    <property type="term" value="P:secondary metabolite biosynthetic process"/>
    <property type="evidence" value="ECO:0007669"/>
    <property type="project" value="UniProtKB-ARBA"/>
</dbReference>
<evidence type="ECO:0000313" key="7">
    <source>
        <dbReference type="Proteomes" id="UP000031532"/>
    </source>
</evidence>
<dbReference type="SUPFAM" id="SSF47336">
    <property type="entry name" value="ACP-like"/>
    <property type="match status" value="1"/>
</dbReference>
<comment type="caution">
    <text evidence="6">The sequence shown here is derived from an EMBL/GenBank/DDBJ whole genome shotgun (WGS) entry which is preliminary data.</text>
</comment>
<keyword evidence="4" id="KW-0597">Phosphoprotein</keyword>
<dbReference type="FunFam" id="3.40.50.980:FF:000001">
    <property type="entry name" value="Non-ribosomal peptide synthetase"/>
    <property type="match status" value="1"/>
</dbReference>